<dbReference type="RefSeq" id="WP_008598205.1">
    <property type="nucleotide sequence ID" value="NZ_AMRM01000020.1"/>
</dbReference>
<dbReference type="eggNOG" id="ENOG50313HM">
    <property type="taxonomic scope" value="Bacteria"/>
</dbReference>
<dbReference type="OrthoDB" id="8079859at2"/>
<accession>K2N0G5</accession>
<dbReference type="Proteomes" id="UP000006786">
    <property type="component" value="Unassembled WGS sequence"/>
</dbReference>
<feature type="compositionally biased region" description="Basic and acidic residues" evidence="1">
    <location>
        <begin position="38"/>
        <end position="65"/>
    </location>
</feature>
<feature type="region of interest" description="Disordered" evidence="1">
    <location>
        <begin position="147"/>
        <end position="174"/>
    </location>
</feature>
<evidence type="ECO:0000256" key="1">
    <source>
        <dbReference type="SAM" id="MobiDB-lite"/>
    </source>
</evidence>
<dbReference type="PATRIC" id="fig|391937.3.peg.3406"/>
<keyword evidence="3" id="KW-1185">Reference proteome</keyword>
<dbReference type="STRING" id="391937.NA2_16577"/>
<gene>
    <name evidence="2" type="ORF">NA2_16577</name>
</gene>
<feature type="compositionally biased region" description="Low complexity" evidence="1">
    <location>
        <begin position="147"/>
        <end position="163"/>
    </location>
</feature>
<organism evidence="2 3">
    <name type="scientific">Nitratireductor pacificus pht-3B</name>
    <dbReference type="NCBI Taxonomy" id="391937"/>
    <lineage>
        <taxon>Bacteria</taxon>
        <taxon>Pseudomonadati</taxon>
        <taxon>Pseudomonadota</taxon>
        <taxon>Alphaproteobacteria</taxon>
        <taxon>Hyphomicrobiales</taxon>
        <taxon>Phyllobacteriaceae</taxon>
        <taxon>Nitratireductor</taxon>
    </lineage>
</organism>
<dbReference type="AlphaFoldDB" id="K2N0G5"/>
<dbReference type="EMBL" id="AMRM01000020">
    <property type="protein sequence ID" value="EKF17693.1"/>
    <property type="molecule type" value="Genomic_DNA"/>
</dbReference>
<feature type="region of interest" description="Disordered" evidence="1">
    <location>
        <begin position="31"/>
        <end position="83"/>
    </location>
</feature>
<sequence length="217" mass="21722">MEIAPIGSAQLASLLAGSVPQQLSGVTVAQAGSGVAARTEERTSVSKAGKGEGRGPDAAAAKEKAGTGTTLSAAFDKGMPGSSERVEPAVERALFEYLIDAEKVAGPMTDLHGIMGSAFQSIGASVEDFQRVMATSGQVPIDGLGAGQEAAADAAEPDAVAQAGSGKTGEPAGINDTSIDRLLQQYTSVTWAAFKVSLAVNSVGAATSSVNSLVKQQ</sequence>
<protein>
    <submittedName>
        <fullName evidence="2">Uncharacterized protein</fullName>
    </submittedName>
</protein>
<reference evidence="2 3" key="1">
    <citation type="journal article" date="2012" name="J. Bacteriol.">
        <title>Genome Sequence of Nitratireductor pacificus Type Strain pht-3B.</title>
        <authorList>
            <person name="Lai Q."/>
            <person name="Li G."/>
            <person name="Shao Z."/>
        </authorList>
    </citation>
    <scope>NUCLEOTIDE SEQUENCE [LARGE SCALE GENOMIC DNA]</scope>
    <source>
        <strain evidence="3">pht-3B</strain>
    </source>
</reference>
<evidence type="ECO:0000313" key="2">
    <source>
        <dbReference type="EMBL" id="EKF17693.1"/>
    </source>
</evidence>
<name>K2N0G5_9HYPH</name>
<evidence type="ECO:0000313" key="3">
    <source>
        <dbReference type="Proteomes" id="UP000006786"/>
    </source>
</evidence>
<comment type="caution">
    <text evidence="2">The sequence shown here is derived from an EMBL/GenBank/DDBJ whole genome shotgun (WGS) entry which is preliminary data.</text>
</comment>
<proteinExistence type="predicted"/>